<dbReference type="EMBL" id="MU254218">
    <property type="protein sequence ID" value="KAG9241397.1"/>
    <property type="molecule type" value="Genomic_DNA"/>
</dbReference>
<evidence type="ECO:0000256" key="2">
    <source>
        <dbReference type="ARBA" id="ARBA00022723"/>
    </source>
</evidence>
<keyword evidence="5" id="KW-0539">Nucleus</keyword>
<keyword evidence="2" id="KW-0479">Metal-binding</keyword>
<dbReference type="GO" id="GO:0000981">
    <property type="term" value="F:DNA-binding transcription factor activity, RNA polymerase II-specific"/>
    <property type="evidence" value="ECO:0007669"/>
    <property type="project" value="InterPro"/>
</dbReference>
<dbReference type="Pfam" id="PF00172">
    <property type="entry name" value="Zn_clus"/>
    <property type="match status" value="1"/>
</dbReference>
<keyword evidence="4" id="KW-0804">Transcription</keyword>
<dbReference type="Proteomes" id="UP000887226">
    <property type="component" value="Unassembled WGS sequence"/>
</dbReference>
<dbReference type="PROSITE" id="PS50048">
    <property type="entry name" value="ZN2_CY6_FUNGAL_2"/>
    <property type="match status" value="1"/>
</dbReference>
<dbReference type="InterPro" id="IPR050815">
    <property type="entry name" value="TF_fung"/>
</dbReference>
<comment type="caution">
    <text evidence="7">The sequence shown here is derived from an EMBL/GenBank/DDBJ whole genome shotgun (WGS) entry which is preliminary data.</text>
</comment>
<accession>A0A9P7YXV7</accession>
<evidence type="ECO:0000259" key="6">
    <source>
        <dbReference type="PROSITE" id="PS50048"/>
    </source>
</evidence>
<name>A0A9P7YXV7_9HELO</name>
<proteinExistence type="predicted"/>
<evidence type="ECO:0000256" key="5">
    <source>
        <dbReference type="ARBA" id="ARBA00023242"/>
    </source>
</evidence>
<evidence type="ECO:0000256" key="1">
    <source>
        <dbReference type="ARBA" id="ARBA00004123"/>
    </source>
</evidence>
<evidence type="ECO:0000313" key="8">
    <source>
        <dbReference type="Proteomes" id="UP000887226"/>
    </source>
</evidence>
<protein>
    <recommendedName>
        <fullName evidence="6">Zn(2)-C6 fungal-type domain-containing protein</fullName>
    </recommendedName>
</protein>
<dbReference type="GO" id="GO:0003677">
    <property type="term" value="F:DNA binding"/>
    <property type="evidence" value="ECO:0007669"/>
    <property type="project" value="InterPro"/>
</dbReference>
<feature type="domain" description="Zn(2)-C6 fungal-type" evidence="6">
    <location>
        <begin position="29"/>
        <end position="59"/>
    </location>
</feature>
<dbReference type="GO" id="GO:0005634">
    <property type="term" value="C:nucleus"/>
    <property type="evidence" value="ECO:0007669"/>
    <property type="project" value="UniProtKB-SubCell"/>
</dbReference>
<keyword evidence="3" id="KW-0805">Transcription regulation</keyword>
<dbReference type="InterPro" id="IPR036864">
    <property type="entry name" value="Zn2-C6_fun-type_DNA-bd_sf"/>
</dbReference>
<dbReference type="PANTHER" id="PTHR47338">
    <property type="entry name" value="ZN(II)2CYS6 TRANSCRIPTION FACTOR (EUROFUNG)-RELATED"/>
    <property type="match status" value="1"/>
</dbReference>
<dbReference type="Pfam" id="PF04082">
    <property type="entry name" value="Fungal_trans"/>
    <property type="match status" value="1"/>
</dbReference>
<dbReference type="SMART" id="SM00066">
    <property type="entry name" value="GAL4"/>
    <property type="match status" value="1"/>
</dbReference>
<dbReference type="SUPFAM" id="SSF57701">
    <property type="entry name" value="Zn2/Cys6 DNA-binding domain"/>
    <property type="match status" value="1"/>
</dbReference>
<evidence type="ECO:0000313" key="7">
    <source>
        <dbReference type="EMBL" id="KAG9241397.1"/>
    </source>
</evidence>
<dbReference type="GO" id="GO:0006351">
    <property type="term" value="P:DNA-templated transcription"/>
    <property type="evidence" value="ECO:0007669"/>
    <property type="project" value="InterPro"/>
</dbReference>
<dbReference type="InterPro" id="IPR001138">
    <property type="entry name" value="Zn2Cys6_DnaBD"/>
</dbReference>
<reference evidence="7" key="1">
    <citation type="journal article" date="2021" name="IMA Fungus">
        <title>Genomic characterization of three marine fungi, including Emericellopsis atlantica sp. nov. with signatures of a generalist lifestyle and marine biomass degradation.</title>
        <authorList>
            <person name="Hagestad O.C."/>
            <person name="Hou L."/>
            <person name="Andersen J.H."/>
            <person name="Hansen E.H."/>
            <person name="Altermark B."/>
            <person name="Li C."/>
            <person name="Kuhnert E."/>
            <person name="Cox R.J."/>
            <person name="Crous P.W."/>
            <person name="Spatafora J.W."/>
            <person name="Lail K."/>
            <person name="Amirebrahimi M."/>
            <person name="Lipzen A."/>
            <person name="Pangilinan J."/>
            <person name="Andreopoulos W."/>
            <person name="Hayes R.D."/>
            <person name="Ng V."/>
            <person name="Grigoriev I.V."/>
            <person name="Jackson S.A."/>
            <person name="Sutton T.D.S."/>
            <person name="Dobson A.D.W."/>
            <person name="Rama T."/>
        </authorList>
    </citation>
    <scope>NUCLEOTIDE SEQUENCE</scope>
    <source>
        <strain evidence="7">TRa3180A</strain>
    </source>
</reference>
<dbReference type="PROSITE" id="PS00463">
    <property type="entry name" value="ZN2_CY6_FUNGAL_1"/>
    <property type="match status" value="1"/>
</dbReference>
<dbReference type="OrthoDB" id="3862662at2759"/>
<dbReference type="AlphaFoldDB" id="A0A9P7YXV7"/>
<dbReference type="GO" id="GO:0008270">
    <property type="term" value="F:zinc ion binding"/>
    <property type="evidence" value="ECO:0007669"/>
    <property type="project" value="InterPro"/>
</dbReference>
<dbReference type="CDD" id="cd00067">
    <property type="entry name" value="GAL4"/>
    <property type="match status" value="1"/>
</dbReference>
<comment type="subcellular location">
    <subcellularLocation>
        <location evidence="1">Nucleus</location>
    </subcellularLocation>
</comment>
<sequence length="574" mass="63800">MSSQYDHGIDHGLHHLTNEMADSRKAAQACMTCRRQKRRCDKAFPQCSLCRRMNRQCDYSDPAAHPTSDDFNTLKDEVANLRQILQGGSLPGNPIMISSPGALSGPEAIAREAQNYAAAPQQDNSWQGAQNRFPAFAFLDKDAFKTGGITVPKPNIEIPSHVLDIMGDGTSVQEALDVYFATVHVWMPIISRKRLEAYMASPTWNWGPDTAFLFLCIKLICLRPQDGLEVSQNHIYVSAKRVLSLLEATGTVSLLVLQAALLIVWYEYGQAIYPAAYMTAGWCKRYGILLDINNHPSAYEMLGRPETWTEQEERRRTWWGVLISDRVVKIGSQGHILNSQEPKEDAYLPSNDTIWDEGDIAKLVQHTTSPDGIEVLGPFARLCQGYMMLGRVYKHRHGEAYTSEHEANAAAILLYDDSAALATSILDEARSSPDNLTLATPVALIFSTLYALCDSYNNPGVTSDDAAAKVQTRALDGLDFVSLSVVDFAKTVDSAAPEAQDLDRVSPLVMDCLYQTASHHAWRLRESGDQNSQMALDSIRHSLQRLAGRWRNAAEYLRFLEAQELCHYAVQAGV</sequence>
<dbReference type="InterPro" id="IPR007219">
    <property type="entry name" value="XnlR_reg_dom"/>
</dbReference>
<dbReference type="Gene3D" id="4.10.240.10">
    <property type="entry name" value="Zn(2)-C6 fungal-type DNA-binding domain"/>
    <property type="match status" value="1"/>
</dbReference>
<organism evidence="7 8">
    <name type="scientific">Calycina marina</name>
    <dbReference type="NCBI Taxonomy" id="1763456"/>
    <lineage>
        <taxon>Eukaryota</taxon>
        <taxon>Fungi</taxon>
        <taxon>Dikarya</taxon>
        <taxon>Ascomycota</taxon>
        <taxon>Pezizomycotina</taxon>
        <taxon>Leotiomycetes</taxon>
        <taxon>Helotiales</taxon>
        <taxon>Pezizellaceae</taxon>
        <taxon>Calycina</taxon>
    </lineage>
</organism>
<dbReference type="CDD" id="cd12148">
    <property type="entry name" value="fungal_TF_MHR"/>
    <property type="match status" value="1"/>
</dbReference>
<gene>
    <name evidence="7" type="ORF">BJ878DRAFT_520904</name>
</gene>
<keyword evidence="8" id="KW-1185">Reference proteome</keyword>
<evidence type="ECO:0000256" key="4">
    <source>
        <dbReference type="ARBA" id="ARBA00023163"/>
    </source>
</evidence>
<evidence type="ECO:0000256" key="3">
    <source>
        <dbReference type="ARBA" id="ARBA00023015"/>
    </source>
</evidence>
<dbReference type="PANTHER" id="PTHR47338:SF20">
    <property type="entry name" value="ZN(II)2CYS6 TRANSCRIPTION FACTOR (EUROFUNG)"/>
    <property type="match status" value="1"/>
</dbReference>